<dbReference type="RefSeq" id="XP_039146758.1">
    <property type="nucleotide sequence ID" value="XM_039290824.1"/>
</dbReference>
<dbReference type="GeneID" id="120283997"/>
<gene>
    <name evidence="4" type="primary">LOC120283997</name>
</gene>
<feature type="compositionally biased region" description="Polar residues" evidence="1">
    <location>
        <begin position="72"/>
        <end position="86"/>
    </location>
</feature>
<evidence type="ECO:0000313" key="4">
    <source>
        <dbReference type="RefSeq" id="XP_039146758.1"/>
    </source>
</evidence>
<sequence length="280" mass="31847">MAGSRFFRLNRLGRSGSDNLGKRKTVSENISQKKKATKKSKRKSFSDPKVEVSLRPKIKKTKAVKQGERKSSTSGKGKNKIESQASKLRDEDKFPNKASKKMFKTIDGRGVIAERVIDEVAFKKYGLSELLKGRSLYKSATFAQSYSLSLVHEFYSKGISKVYILGKWIPFTPTSLNRFLDFKSEVKGNYEEGLELNEDVLKEIVGRRTESWEVELRLSASLLTAKYNVLFRFGILNWLPTPHNSSILKELALLRFAVVIGKKFNLGRLIFQNIVKELIV</sequence>
<evidence type="ECO:0000313" key="3">
    <source>
        <dbReference type="Proteomes" id="UP001515500"/>
    </source>
</evidence>
<proteinExistence type="predicted"/>
<keyword evidence="3" id="KW-1185">Reference proteome</keyword>
<dbReference type="Pfam" id="PF20167">
    <property type="entry name" value="Transposase_32"/>
    <property type="match status" value="1"/>
</dbReference>
<dbReference type="Proteomes" id="UP001515500">
    <property type="component" value="Chromosome 19"/>
</dbReference>
<dbReference type="InterPro" id="IPR046796">
    <property type="entry name" value="Transposase_32_dom"/>
</dbReference>
<feature type="region of interest" description="Disordered" evidence="1">
    <location>
        <begin position="1"/>
        <end position="91"/>
    </location>
</feature>
<feature type="compositionally biased region" description="Basic and acidic residues" evidence="1">
    <location>
        <begin position="44"/>
        <end position="54"/>
    </location>
</feature>
<evidence type="ECO:0000256" key="1">
    <source>
        <dbReference type="SAM" id="MobiDB-lite"/>
    </source>
</evidence>
<accession>A0AB40D5R6</accession>
<feature type="compositionally biased region" description="Basic residues" evidence="1">
    <location>
        <begin position="32"/>
        <end position="43"/>
    </location>
</feature>
<name>A0AB40D5R6_DIOCR</name>
<reference evidence="4" key="1">
    <citation type="submission" date="2025-08" db="UniProtKB">
        <authorList>
            <consortium name="RefSeq"/>
        </authorList>
    </citation>
    <scope>IDENTIFICATION</scope>
</reference>
<protein>
    <submittedName>
        <fullName evidence="4">Uncharacterized protein LOC120283997</fullName>
    </submittedName>
</protein>
<feature type="domain" description="Putative plant transposon protein" evidence="2">
    <location>
        <begin position="140"/>
        <end position="276"/>
    </location>
</feature>
<organism evidence="3 4">
    <name type="scientific">Dioscorea cayennensis subsp. rotundata</name>
    <name type="common">White Guinea yam</name>
    <name type="synonym">Dioscorea rotundata</name>
    <dbReference type="NCBI Taxonomy" id="55577"/>
    <lineage>
        <taxon>Eukaryota</taxon>
        <taxon>Viridiplantae</taxon>
        <taxon>Streptophyta</taxon>
        <taxon>Embryophyta</taxon>
        <taxon>Tracheophyta</taxon>
        <taxon>Spermatophyta</taxon>
        <taxon>Magnoliopsida</taxon>
        <taxon>Liliopsida</taxon>
        <taxon>Dioscoreales</taxon>
        <taxon>Dioscoreaceae</taxon>
        <taxon>Dioscorea</taxon>
    </lineage>
</organism>
<dbReference type="AlphaFoldDB" id="A0AB40D5R6"/>
<evidence type="ECO:0000259" key="2">
    <source>
        <dbReference type="Pfam" id="PF20167"/>
    </source>
</evidence>